<feature type="non-terminal residue" evidence="2">
    <location>
        <position position="38"/>
    </location>
</feature>
<protein>
    <submittedName>
        <fullName evidence="2">Uncharacterized protein</fullName>
    </submittedName>
</protein>
<organism evidence="2 3">
    <name type="scientific">Araneus ventricosus</name>
    <name type="common">Orbweaver spider</name>
    <name type="synonym">Epeira ventricosa</name>
    <dbReference type="NCBI Taxonomy" id="182803"/>
    <lineage>
        <taxon>Eukaryota</taxon>
        <taxon>Metazoa</taxon>
        <taxon>Ecdysozoa</taxon>
        <taxon>Arthropoda</taxon>
        <taxon>Chelicerata</taxon>
        <taxon>Arachnida</taxon>
        <taxon>Araneae</taxon>
        <taxon>Araneomorphae</taxon>
        <taxon>Entelegynae</taxon>
        <taxon>Araneoidea</taxon>
        <taxon>Araneidae</taxon>
        <taxon>Araneus</taxon>
    </lineage>
</organism>
<dbReference type="EMBL" id="BGPR01141434">
    <property type="protein sequence ID" value="GBN68509.1"/>
    <property type="molecule type" value="Genomic_DNA"/>
</dbReference>
<dbReference type="Proteomes" id="UP000499080">
    <property type="component" value="Unassembled WGS sequence"/>
</dbReference>
<dbReference type="EMBL" id="BGPR01141425">
    <property type="protein sequence ID" value="GBN68492.1"/>
    <property type="molecule type" value="Genomic_DNA"/>
</dbReference>
<evidence type="ECO:0000313" key="1">
    <source>
        <dbReference type="EMBL" id="GBN68492.1"/>
    </source>
</evidence>
<evidence type="ECO:0000313" key="3">
    <source>
        <dbReference type="Proteomes" id="UP000499080"/>
    </source>
</evidence>
<gene>
    <name evidence="2" type="ORF">AVEN_112065_1</name>
    <name evidence="1" type="ORF">AVEN_265424_1</name>
</gene>
<sequence>MTYFCCLRSNDGEGIEMEFQGLSDSCEVIRSADTGEEE</sequence>
<comment type="caution">
    <text evidence="2">The sequence shown here is derived from an EMBL/GenBank/DDBJ whole genome shotgun (WGS) entry which is preliminary data.</text>
</comment>
<evidence type="ECO:0000313" key="2">
    <source>
        <dbReference type="EMBL" id="GBN68509.1"/>
    </source>
</evidence>
<accession>A0A4Y2QZG0</accession>
<reference evidence="2 3" key="1">
    <citation type="journal article" date="2019" name="Sci. Rep.">
        <title>Orb-weaving spider Araneus ventricosus genome elucidates the spidroin gene catalogue.</title>
        <authorList>
            <person name="Kono N."/>
            <person name="Nakamura H."/>
            <person name="Ohtoshi R."/>
            <person name="Moran D.A.P."/>
            <person name="Shinohara A."/>
            <person name="Yoshida Y."/>
            <person name="Fujiwara M."/>
            <person name="Mori M."/>
            <person name="Tomita M."/>
            <person name="Arakawa K."/>
        </authorList>
    </citation>
    <scope>NUCLEOTIDE SEQUENCE [LARGE SCALE GENOMIC DNA]</scope>
</reference>
<dbReference type="AlphaFoldDB" id="A0A4Y2QZG0"/>
<proteinExistence type="predicted"/>
<keyword evidence="3" id="KW-1185">Reference proteome</keyword>
<name>A0A4Y2QZG0_ARAVE</name>